<protein>
    <submittedName>
        <fullName evidence="1">Uncharacterized protein</fullName>
    </submittedName>
</protein>
<sequence length="120" mass="13544">MHTVPLLPKGVWIPRVSPETGVQSSQELVSLQIEKNKQCTQSLARFACLRTSAFSHLWSYRYGSFLFPSSCRTSTQPASPWFGVIDILSFSCNFDVVVRGSTYRCIPYATILFFSLNIII</sequence>
<proteinExistence type="predicted"/>
<evidence type="ECO:0000313" key="2">
    <source>
        <dbReference type="Proteomes" id="UP000558488"/>
    </source>
</evidence>
<dbReference type="Proteomes" id="UP000558488">
    <property type="component" value="Unassembled WGS sequence"/>
</dbReference>
<dbReference type="AlphaFoldDB" id="A0A7J8B1I2"/>
<comment type="caution">
    <text evidence="1">The sequence shown here is derived from an EMBL/GenBank/DDBJ whole genome shotgun (WGS) entry which is preliminary data.</text>
</comment>
<name>A0A7J8B1I2_PIPKU</name>
<keyword evidence="2" id="KW-1185">Reference proteome</keyword>
<gene>
    <name evidence="1" type="ORF">mPipKuh1_007728</name>
</gene>
<organism evidence="1 2">
    <name type="scientific">Pipistrellus kuhlii</name>
    <name type="common">Kuhl's pipistrelle</name>
    <dbReference type="NCBI Taxonomy" id="59472"/>
    <lineage>
        <taxon>Eukaryota</taxon>
        <taxon>Metazoa</taxon>
        <taxon>Chordata</taxon>
        <taxon>Craniata</taxon>
        <taxon>Vertebrata</taxon>
        <taxon>Euteleostomi</taxon>
        <taxon>Mammalia</taxon>
        <taxon>Eutheria</taxon>
        <taxon>Laurasiatheria</taxon>
        <taxon>Chiroptera</taxon>
        <taxon>Yangochiroptera</taxon>
        <taxon>Vespertilionidae</taxon>
        <taxon>Pipistrellus</taxon>
    </lineage>
</organism>
<evidence type="ECO:0000313" key="1">
    <source>
        <dbReference type="EMBL" id="KAF6392524.1"/>
    </source>
</evidence>
<accession>A0A7J8B1I2</accession>
<dbReference type="EMBL" id="JACAGB010000001">
    <property type="protein sequence ID" value="KAF6392524.1"/>
    <property type="molecule type" value="Genomic_DNA"/>
</dbReference>
<reference evidence="1 2" key="1">
    <citation type="journal article" date="2020" name="Nature">
        <title>Six reference-quality genomes reveal evolution of bat adaptations.</title>
        <authorList>
            <person name="Jebb D."/>
            <person name="Huang Z."/>
            <person name="Pippel M."/>
            <person name="Hughes G.M."/>
            <person name="Lavrichenko K."/>
            <person name="Devanna P."/>
            <person name="Winkler S."/>
            <person name="Jermiin L.S."/>
            <person name="Skirmuntt E.C."/>
            <person name="Katzourakis A."/>
            <person name="Burkitt-Gray L."/>
            <person name="Ray D.A."/>
            <person name="Sullivan K.A.M."/>
            <person name="Roscito J.G."/>
            <person name="Kirilenko B.M."/>
            <person name="Davalos L.M."/>
            <person name="Corthals A.P."/>
            <person name="Power M.L."/>
            <person name="Jones G."/>
            <person name="Ransome R.D."/>
            <person name="Dechmann D.K.N."/>
            <person name="Locatelli A.G."/>
            <person name="Puechmaille S.J."/>
            <person name="Fedrigo O."/>
            <person name="Jarvis E.D."/>
            <person name="Hiller M."/>
            <person name="Vernes S.C."/>
            <person name="Myers E.W."/>
            <person name="Teeling E.C."/>
        </authorList>
    </citation>
    <scope>NUCLEOTIDE SEQUENCE [LARGE SCALE GENOMIC DNA]</scope>
    <source>
        <strain evidence="1">MPipKuh1</strain>
        <tissue evidence="1">Flight muscle</tissue>
    </source>
</reference>